<evidence type="ECO:0000256" key="4">
    <source>
        <dbReference type="ARBA" id="ARBA00035245"/>
    </source>
</evidence>
<dbReference type="FunFam" id="3.30.1440.10:FF:000001">
    <property type="entry name" value="50S ribosomal protein L5"/>
    <property type="match status" value="1"/>
</dbReference>
<dbReference type="InterPro" id="IPR022803">
    <property type="entry name" value="Ribosomal_uL5_dom_sf"/>
</dbReference>
<reference evidence="9 10" key="1">
    <citation type="journal article" date="2015" name="Nature">
        <title>rRNA introns, odd ribosomes, and small enigmatic genomes across a large radiation of phyla.</title>
        <authorList>
            <person name="Brown C.T."/>
            <person name="Hug L.A."/>
            <person name="Thomas B.C."/>
            <person name="Sharon I."/>
            <person name="Castelle C.J."/>
            <person name="Singh A."/>
            <person name="Wilkins M.J."/>
            <person name="Williams K.H."/>
            <person name="Banfield J.F."/>
        </authorList>
    </citation>
    <scope>NUCLEOTIDE SEQUENCE [LARGE SCALE GENOMIC DNA]</scope>
</reference>
<dbReference type="PIRSF" id="PIRSF002161">
    <property type="entry name" value="Ribosomal_L5"/>
    <property type="match status" value="1"/>
</dbReference>
<evidence type="ECO:0000256" key="3">
    <source>
        <dbReference type="ARBA" id="ARBA00023274"/>
    </source>
</evidence>
<dbReference type="HAMAP" id="MF_01333_B">
    <property type="entry name" value="Ribosomal_uL5_B"/>
    <property type="match status" value="1"/>
</dbReference>
<evidence type="ECO:0000259" key="8">
    <source>
        <dbReference type="Pfam" id="PF00673"/>
    </source>
</evidence>
<comment type="function">
    <text evidence="5">This is 1 of the proteins that bind and probably mediate the attachment of the 5S RNA into the large ribosomal subunit, where it forms part of the central protuberance. In the 70S ribosome it contacts protein S13 of the 30S subunit (bridge B1b), connecting the 2 subunits; this bridge is implicated in subunit movement. Contacts the P site tRNA; the 5S rRNA and some of its associated proteins might help stabilize positioning of ribosome-bound tRNAs.</text>
</comment>
<evidence type="ECO:0000256" key="2">
    <source>
        <dbReference type="ARBA" id="ARBA00022980"/>
    </source>
</evidence>
<dbReference type="EMBL" id="LCJQ01000019">
    <property type="protein sequence ID" value="KKT81017.1"/>
    <property type="molecule type" value="Genomic_DNA"/>
</dbReference>
<accession>A0A0G1MJK7</accession>
<keyword evidence="3 5" id="KW-0687">Ribonucleoprotein</keyword>
<dbReference type="SUPFAM" id="SSF55282">
    <property type="entry name" value="RL5-like"/>
    <property type="match status" value="1"/>
</dbReference>
<keyword evidence="5" id="KW-0699">rRNA-binding</keyword>
<organism evidence="9 10">
    <name type="scientific">Candidatus Azambacteria bacterium GW2011_GWA1_44_9</name>
    <dbReference type="NCBI Taxonomy" id="1618610"/>
    <lineage>
        <taxon>Bacteria</taxon>
        <taxon>Candidatus Azamiibacteriota</taxon>
    </lineage>
</organism>
<dbReference type="AlphaFoldDB" id="A0A0G1MJK7"/>
<evidence type="ECO:0000256" key="6">
    <source>
        <dbReference type="RuleBase" id="RU003930"/>
    </source>
</evidence>
<feature type="domain" description="Large ribosomal subunit protein uL5 N-terminal" evidence="7">
    <location>
        <begin position="20"/>
        <end position="76"/>
    </location>
</feature>
<sequence length="174" mass="19293">MTAAKNKIIPALQKELGKKNIMALPKIDKVVINIGLGRSLKDEKFLEIALRDISLITGQKPKTTLAKKSIANFKTRQGQVIGAMVTLRGGRMYDFISRLINIALPRTRDFRGLSAKSIDKNGNLTIGIKEHIVFPEISGEEIKNIFGFEVTIAVKAKSREEAVILYKAMGFPIK</sequence>
<dbReference type="InterPro" id="IPR002132">
    <property type="entry name" value="Ribosomal_uL5"/>
</dbReference>
<gene>
    <name evidence="5" type="primary">rplE</name>
    <name evidence="9" type="ORF">UW78_C0019G0012</name>
</gene>
<comment type="similarity">
    <text evidence="1 5 6">Belongs to the universal ribosomal protein uL5 family.</text>
</comment>
<evidence type="ECO:0000256" key="1">
    <source>
        <dbReference type="ARBA" id="ARBA00008553"/>
    </source>
</evidence>
<dbReference type="Pfam" id="PF00281">
    <property type="entry name" value="Ribosomal_L5"/>
    <property type="match status" value="1"/>
</dbReference>
<dbReference type="GO" id="GO:0005840">
    <property type="term" value="C:ribosome"/>
    <property type="evidence" value="ECO:0007669"/>
    <property type="project" value="UniProtKB-KW"/>
</dbReference>
<feature type="domain" description="Large ribosomal subunit protein uL5 C-terminal" evidence="8">
    <location>
        <begin position="81"/>
        <end position="172"/>
    </location>
</feature>
<evidence type="ECO:0000256" key="5">
    <source>
        <dbReference type="HAMAP-Rule" id="MF_01333"/>
    </source>
</evidence>
<evidence type="ECO:0000313" key="9">
    <source>
        <dbReference type="EMBL" id="KKT81017.1"/>
    </source>
</evidence>
<dbReference type="Proteomes" id="UP000034595">
    <property type="component" value="Unassembled WGS sequence"/>
</dbReference>
<dbReference type="GO" id="GO:0006412">
    <property type="term" value="P:translation"/>
    <property type="evidence" value="ECO:0007669"/>
    <property type="project" value="UniProtKB-UniRule"/>
</dbReference>
<evidence type="ECO:0000259" key="7">
    <source>
        <dbReference type="Pfam" id="PF00281"/>
    </source>
</evidence>
<dbReference type="GO" id="GO:0019843">
    <property type="term" value="F:rRNA binding"/>
    <property type="evidence" value="ECO:0007669"/>
    <property type="project" value="UniProtKB-UniRule"/>
</dbReference>
<proteinExistence type="inferred from homology"/>
<keyword evidence="2 5" id="KW-0689">Ribosomal protein</keyword>
<dbReference type="InterPro" id="IPR031310">
    <property type="entry name" value="Ribosomal_uL5_N"/>
</dbReference>
<dbReference type="PANTHER" id="PTHR11994">
    <property type="entry name" value="60S RIBOSOMAL PROTEIN L11-RELATED"/>
    <property type="match status" value="1"/>
</dbReference>
<comment type="caution">
    <text evidence="9">The sequence shown here is derived from an EMBL/GenBank/DDBJ whole genome shotgun (WGS) entry which is preliminary data.</text>
</comment>
<dbReference type="GO" id="GO:1990904">
    <property type="term" value="C:ribonucleoprotein complex"/>
    <property type="evidence" value="ECO:0007669"/>
    <property type="project" value="UniProtKB-KW"/>
</dbReference>
<dbReference type="NCBIfam" id="NF000585">
    <property type="entry name" value="PRK00010.1"/>
    <property type="match status" value="1"/>
</dbReference>
<dbReference type="InterPro" id="IPR020930">
    <property type="entry name" value="Ribosomal_uL5_bac-type"/>
</dbReference>
<comment type="subunit">
    <text evidence="5">Part of the 50S ribosomal subunit; part of the 5S rRNA/L5/L18/L25 subcomplex. Contacts the 5S rRNA and the P site tRNA. Forms a bridge to the 30S subunit in the 70S ribosome.</text>
</comment>
<dbReference type="Pfam" id="PF00673">
    <property type="entry name" value="Ribosomal_L5_C"/>
    <property type="match status" value="1"/>
</dbReference>
<protein>
    <recommendedName>
        <fullName evidence="4 5">Large ribosomal subunit protein uL5</fullName>
    </recommendedName>
</protein>
<dbReference type="GO" id="GO:0003735">
    <property type="term" value="F:structural constituent of ribosome"/>
    <property type="evidence" value="ECO:0007669"/>
    <property type="project" value="InterPro"/>
</dbReference>
<keyword evidence="5" id="KW-0694">RNA-binding</keyword>
<dbReference type="Gene3D" id="3.30.1440.10">
    <property type="match status" value="1"/>
</dbReference>
<dbReference type="PATRIC" id="fig|1618610.3.peg.636"/>
<dbReference type="InterPro" id="IPR031309">
    <property type="entry name" value="Ribosomal_uL5_C"/>
</dbReference>
<dbReference type="GO" id="GO:0000049">
    <property type="term" value="F:tRNA binding"/>
    <property type="evidence" value="ECO:0007669"/>
    <property type="project" value="UniProtKB-UniRule"/>
</dbReference>
<evidence type="ECO:0000313" key="10">
    <source>
        <dbReference type="Proteomes" id="UP000034595"/>
    </source>
</evidence>
<name>A0A0G1MJK7_9BACT</name>
<keyword evidence="5" id="KW-0820">tRNA-binding</keyword>